<feature type="compositionally biased region" description="Polar residues" evidence="4">
    <location>
        <begin position="589"/>
        <end position="602"/>
    </location>
</feature>
<proteinExistence type="predicted"/>
<dbReference type="Pfam" id="PF02141">
    <property type="entry name" value="DENN"/>
    <property type="match status" value="1"/>
</dbReference>
<dbReference type="SMART" id="SM00320">
    <property type="entry name" value="WD40"/>
    <property type="match status" value="6"/>
</dbReference>
<dbReference type="Pfam" id="PF03456">
    <property type="entry name" value="uDENN"/>
    <property type="match status" value="1"/>
</dbReference>
<dbReference type="PROSITE" id="PS50294">
    <property type="entry name" value="WD_REPEATS_REGION"/>
    <property type="match status" value="1"/>
</dbReference>
<feature type="repeat" description="WD" evidence="3">
    <location>
        <begin position="1025"/>
        <end position="1059"/>
    </location>
</feature>
<dbReference type="Proteomes" id="UP001489004">
    <property type="component" value="Unassembled WGS sequence"/>
</dbReference>
<feature type="region of interest" description="Disordered" evidence="4">
    <location>
        <begin position="588"/>
        <end position="607"/>
    </location>
</feature>
<dbReference type="InterPro" id="IPR015943">
    <property type="entry name" value="WD40/YVTN_repeat-like_dom_sf"/>
</dbReference>
<feature type="repeat" description="WD" evidence="3">
    <location>
        <begin position="1068"/>
        <end position="1111"/>
    </location>
</feature>
<dbReference type="EMBL" id="JALJOR010000009">
    <property type="protein sequence ID" value="KAK9811344.1"/>
    <property type="molecule type" value="Genomic_DNA"/>
</dbReference>
<feature type="domain" description="UDENN" evidence="5">
    <location>
        <begin position="19"/>
        <end position="450"/>
    </location>
</feature>
<dbReference type="InterPro" id="IPR001194">
    <property type="entry name" value="cDENN_dom"/>
</dbReference>
<dbReference type="AlphaFoldDB" id="A0AAW1PP30"/>
<dbReference type="InterPro" id="IPR037516">
    <property type="entry name" value="Tripartite_DENN"/>
</dbReference>
<dbReference type="Gene3D" id="3.30.450.200">
    <property type="match status" value="1"/>
</dbReference>
<dbReference type="PANTHER" id="PTHR12296:SF21">
    <property type="entry name" value="DENN DOMAIN-CONTAINING PROTEIN 3"/>
    <property type="match status" value="1"/>
</dbReference>
<evidence type="ECO:0000259" key="5">
    <source>
        <dbReference type="PROSITE" id="PS50211"/>
    </source>
</evidence>
<dbReference type="SMART" id="SM00799">
    <property type="entry name" value="DENN"/>
    <property type="match status" value="1"/>
</dbReference>
<dbReference type="InterPro" id="IPR051696">
    <property type="entry name" value="DENN_Domain_GEFs"/>
</dbReference>
<dbReference type="InterPro" id="IPR020472">
    <property type="entry name" value="WD40_PAC1"/>
</dbReference>
<dbReference type="PROSITE" id="PS00678">
    <property type="entry name" value="WD_REPEATS_1"/>
    <property type="match status" value="3"/>
</dbReference>
<keyword evidence="7" id="KW-1185">Reference proteome</keyword>
<dbReference type="PROSITE" id="PS50082">
    <property type="entry name" value="WD_REPEATS_2"/>
    <property type="match status" value="3"/>
</dbReference>
<keyword evidence="2" id="KW-0677">Repeat</keyword>
<evidence type="ECO:0000256" key="1">
    <source>
        <dbReference type="ARBA" id="ARBA00022574"/>
    </source>
</evidence>
<name>A0AAW1PP30_9CHLO</name>
<dbReference type="GO" id="GO:0032483">
    <property type="term" value="P:regulation of Rab protein signal transduction"/>
    <property type="evidence" value="ECO:0007669"/>
    <property type="project" value="TreeGrafter"/>
</dbReference>
<dbReference type="Gene3D" id="2.130.10.10">
    <property type="entry name" value="YVTN repeat-like/Quinoprotein amine dehydrogenase"/>
    <property type="match status" value="2"/>
</dbReference>
<dbReference type="InterPro" id="IPR001680">
    <property type="entry name" value="WD40_rpt"/>
</dbReference>
<comment type="caution">
    <text evidence="6">The sequence shown here is derived from an EMBL/GenBank/DDBJ whole genome shotgun (WGS) entry which is preliminary data.</text>
</comment>
<keyword evidence="1 3" id="KW-0853">WD repeat</keyword>
<dbReference type="SMART" id="SM00800">
    <property type="entry name" value="uDENN"/>
    <property type="match status" value="1"/>
</dbReference>
<evidence type="ECO:0000256" key="4">
    <source>
        <dbReference type="SAM" id="MobiDB-lite"/>
    </source>
</evidence>
<dbReference type="GO" id="GO:0031410">
    <property type="term" value="C:cytoplasmic vesicle"/>
    <property type="evidence" value="ECO:0007669"/>
    <property type="project" value="TreeGrafter"/>
</dbReference>
<protein>
    <recommendedName>
        <fullName evidence="5">UDENN domain-containing protein</fullName>
    </recommendedName>
</protein>
<dbReference type="InterPro" id="IPR019775">
    <property type="entry name" value="WD40_repeat_CS"/>
</dbReference>
<dbReference type="InterPro" id="IPR005113">
    <property type="entry name" value="uDENN_dom"/>
</dbReference>
<dbReference type="PROSITE" id="PS50211">
    <property type="entry name" value="DENN"/>
    <property type="match status" value="1"/>
</dbReference>
<dbReference type="InterPro" id="IPR036322">
    <property type="entry name" value="WD40_repeat_dom_sf"/>
</dbReference>
<dbReference type="PRINTS" id="PR00320">
    <property type="entry name" value="GPROTEINBRPT"/>
</dbReference>
<dbReference type="Pfam" id="PF00400">
    <property type="entry name" value="WD40"/>
    <property type="match status" value="4"/>
</dbReference>
<dbReference type="SUPFAM" id="SSF50978">
    <property type="entry name" value="WD40 repeat-like"/>
    <property type="match status" value="1"/>
</dbReference>
<dbReference type="Gene3D" id="3.40.50.11500">
    <property type="match status" value="1"/>
</dbReference>
<evidence type="ECO:0000313" key="7">
    <source>
        <dbReference type="Proteomes" id="UP001489004"/>
    </source>
</evidence>
<accession>A0AAW1PP30</accession>
<dbReference type="InterPro" id="IPR043153">
    <property type="entry name" value="DENN_C"/>
</dbReference>
<dbReference type="PANTHER" id="PTHR12296">
    <property type="entry name" value="DENN DOMAIN-CONTAINING PROTEIN 4"/>
    <property type="match status" value="1"/>
</dbReference>
<evidence type="ECO:0000313" key="6">
    <source>
        <dbReference type="EMBL" id="KAK9811344.1"/>
    </source>
</evidence>
<gene>
    <name evidence="6" type="ORF">WJX72_002179</name>
</gene>
<reference evidence="6 7" key="1">
    <citation type="journal article" date="2024" name="Nat. Commun.">
        <title>Phylogenomics reveals the evolutionary origins of lichenization in chlorophyte algae.</title>
        <authorList>
            <person name="Puginier C."/>
            <person name="Libourel C."/>
            <person name="Otte J."/>
            <person name="Skaloud P."/>
            <person name="Haon M."/>
            <person name="Grisel S."/>
            <person name="Petersen M."/>
            <person name="Berrin J.G."/>
            <person name="Delaux P.M."/>
            <person name="Dal Grande F."/>
            <person name="Keller J."/>
        </authorList>
    </citation>
    <scope>NUCLEOTIDE SEQUENCE [LARGE SCALE GENOMIC DNA]</scope>
    <source>
        <strain evidence="6 7">SAG 2043</strain>
    </source>
</reference>
<organism evidence="6 7">
    <name type="scientific">[Myrmecia] bisecta</name>
    <dbReference type="NCBI Taxonomy" id="41462"/>
    <lineage>
        <taxon>Eukaryota</taxon>
        <taxon>Viridiplantae</taxon>
        <taxon>Chlorophyta</taxon>
        <taxon>core chlorophytes</taxon>
        <taxon>Trebouxiophyceae</taxon>
        <taxon>Trebouxiales</taxon>
        <taxon>Trebouxiaceae</taxon>
        <taxon>Myrmecia</taxon>
    </lineage>
</organism>
<sequence length="1170" mass="125795">MSDRFIDYFVVCGLGWEGVCSIQSGDDGYAGPDVKYKPSLVDRLPHTDRAHHLPPQLPMCCLPAGVSIIPANSPPNAAHDLRPLCYPIVLTEGNGTKMYASCLAFYDPVPGELCAQYPALAGARATKCICLVSYWPFFKTYQKILTELHSVCFRTGSTRPVVDIIQYLLYKVPLPSPGGPQVLLTVENQLMCVERPPPGRAFDAEMSFRPLVQCLDVETLMCLFEAVLLEKRVLLLASQYSLLTAVAECICQLLYPLKWQHVYIPVMPYSLVEYMEAPTPYLMGLHSAVALDYMPDGVVVVDLDKNAIIRRDVLPPLVQPEGALLKQHIRRLLQPTVVAMDVVADDSPLQASCNMLQGTRWGPAHDAELSRAFMDFFRSVLHGAEAYVRPTGGTGKHQSPFDAAGFLKFRRQHHQFTDGDWMLSQFLDTQAFLAHMEDSAQGSLGPAWHDNQSDSLLLSDSFNATPHRIQTEMLCINPYPAPGLVGNQARFKYDEFPSLRGSFIAHPPPPAASPTKAATASKAPASPLVTRNVSNLTLSPTKPSKAAGAGKGSKRLSLELGPRSASATLAASSSAREAVLQNMKDGTLSFDSLKSDPNSPNRRSQDVRKPWEAELIFKQRAALSGLLHSTTPGAAFKPADLQRISALLAIQSGGGSWELMHLLQQDVAALRLGQAALPAGQFDALCAMLLAILRHAAAKEDFRTLLMALRAGSCLYAKAPEVHTKEYILNRLASRPLWFNSWLWEGAFSCAMAESVAQAGSSTTMKLATLVLHCLADFAAFMSAVGIPADQAWEQLVGMASQDGRAQLIGPEEMQCLHGRLTQLAEVETTRRQLTGQQALGSCHDPIGLQPVGSAHTSAPSTSSRQQPGLESCSYRLGPHSCANAVLPLTQPQALQWQCAHTKPVLAVDASAGMAASTSQDGFMRFWRTGDMALRQHSQVALAKTKPVCVSLTGDGHKCALGSHGGSVSVYDTRTAKLLFKHKGHKAEVTHLAAGSSALYMLSAGADGVAKLWDMRDPKAEALTLAGQATPIMAMDFQGIGTPVATGSRDATCAVWDMRQVAAPVWTACGHTDWVAAVKVTGSGSSGRLISGSHDCSARVWDLGSGACEAVLTGHSGAVTALESVCNGDQAQVVTGSADGSLRSMAKLHVHCSALVTAALFAQVPCERRR</sequence>
<evidence type="ECO:0000256" key="3">
    <source>
        <dbReference type="PROSITE-ProRule" id="PRU00221"/>
    </source>
</evidence>
<feature type="repeat" description="WD" evidence="3">
    <location>
        <begin position="982"/>
        <end position="1023"/>
    </location>
</feature>
<feature type="compositionally biased region" description="Low complexity" evidence="4">
    <location>
        <begin position="513"/>
        <end position="527"/>
    </location>
</feature>
<evidence type="ECO:0000256" key="2">
    <source>
        <dbReference type="ARBA" id="ARBA00022737"/>
    </source>
</evidence>
<feature type="region of interest" description="Disordered" evidence="4">
    <location>
        <begin position="502"/>
        <end position="559"/>
    </location>
</feature>
<feature type="region of interest" description="Disordered" evidence="4">
    <location>
        <begin position="851"/>
        <end position="870"/>
    </location>
</feature>
<feature type="compositionally biased region" description="Polar residues" evidence="4">
    <location>
        <begin position="855"/>
        <end position="869"/>
    </location>
</feature>
<feature type="compositionally biased region" description="Polar residues" evidence="4">
    <location>
        <begin position="529"/>
        <end position="542"/>
    </location>
</feature>